<evidence type="ECO:0000256" key="8">
    <source>
        <dbReference type="ARBA" id="ARBA00022782"/>
    </source>
</evidence>
<dbReference type="Pfam" id="PF00169">
    <property type="entry name" value="PH"/>
    <property type="match status" value="1"/>
</dbReference>
<keyword evidence="7" id="KW-0597">Phosphoprotein</keyword>
<dbReference type="SMART" id="SM00233">
    <property type="entry name" value="PH"/>
    <property type="match status" value="1"/>
</dbReference>
<dbReference type="FunFam" id="2.30.29.30:FF:000286">
    <property type="entry name" value="PH-protein kinase domain containing protein"/>
    <property type="match status" value="1"/>
</dbReference>
<keyword evidence="5" id="KW-0217">Developmental protein</keyword>
<dbReference type="Pfam" id="PF00620">
    <property type="entry name" value="RhoGAP"/>
    <property type="match status" value="1"/>
</dbReference>
<comment type="subunit">
    <text evidence="14">Interacts with FLNA.</text>
</comment>
<dbReference type="Gene3D" id="1.10.555.10">
    <property type="entry name" value="Rho GTPase activation protein"/>
    <property type="match status" value="1"/>
</dbReference>
<evidence type="ECO:0000256" key="10">
    <source>
        <dbReference type="ARBA" id="ARBA00023054"/>
    </source>
</evidence>
<dbReference type="OMA" id="HRASTYD"/>
<evidence type="ECO:0000256" key="2">
    <source>
        <dbReference type="ARBA" id="ARBA00004282"/>
    </source>
</evidence>
<evidence type="ECO:0000256" key="9">
    <source>
        <dbReference type="ARBA" id="ARBA00022949"/>
    </source>
</evidence>
<reference evidence="22" key="3">
    <citation type="submission" date="2025-09" db="UniProtKB">
        <authorList>
            <consortium name="Ensembl"/>
        </authorList>
    </citation>
    <scope>IDENTIFICATION</scope>
</reference>
<keyword evidence="19" id="KW-0732">Signal</keyword>
<feature type="region of interest" description="Disordered" evidence="18">
    <location>
        <begin position="21"/>
        <end position="40"/>
    </location>
</feature>
<accession>H3A1X9</accession>
<evidence type="ECO:0000256" key="15">
    <source>
        <dbReference type="ARBA" id="ARBA00070253"/>
    </source>
</evidence>
<keyword evidence="23" id="KW-1185">Reference proteome</keyword>
<dbReference type="InterPro" id="IPR011993">
    <property type="entry name" value="PH-like_dom_sf"/>
</dbReference>
<dbReference type="SMART" id="SM00324">
    <property type="entry name" value="RhoGAP"/>
    <property type="match status" value="1"/>
</dbReference>
<dbReference type="EMBL" id="AFYH01209841">
    <property type="status" value="NOT_ANNOTATED_CDS"/>
    <property type="molecule type" value="Genomic_DNA"/>
</dbReference>
<evidence type="ECO:0000256" key="13">
    <source>
        <dbReference type="ARBA" id="ARBA00058502"/>
    </source>
</evidence>
<evidence type="ECO:0000259" key="20">
    <source>
        <dbReference type="PROSITE" id="PS50003"/>
    </source>
</evidence>
<dbReference type="PANTHER" id="PTHR15228:SF20">
    <property type="entry name" value="RHO GTPASE-ACTIVATING PROTEIN 25"/>
    <property type="match status" value="1"/>
</dbReference>
<evidence type="ECO:0000256" key="17">
    <source>
        <dbReference type="SAM" id="Coils"/>
    </source>
</evidence>
<dbReference type="FunCoup" id="H3A1X9">
    <property type="interactions" value="318"/>
</dbReference>
<dbReference type="GO" id="GO:0070161">
    <property type="term" value="C:anchoring junction"/>
    <property type="evidence" value="ECO:0007669"/>
    <property type="project" value="UniProtKB-SubCell"/>
</dbReference>
<proteinExistence type="predicted"/>
<evidence type="ECO:0000256" key="18">
    <source>
        <dbReference type="SAM" id="MobiDB-lite"/>
    </source>
</evidence>
<dbReference type="InterPro" id="IPR001849">
    <property type="entry name" value="PH_domain"/>
</dbReference>
<dbReference type="EMBL" id="AFYH01209840">
    <property type="status" value="NOT_ANNOTATED_CDS"/>
    <property type="molecule type" value="Genomic_DNA"/>
</dbReference>
<gene>
    <name evidence="22" type="primary">ARHGAP25</name>
</gene>
<dbReference type="CDD" id="cd13263">
    <property type="entry name" value="PH_RhoGap25-like"/>
    <property type="match status" value="1"/>
</dbReference>
<evidence type="ECO:0000256" key="6">
    <source>
        <dbReference type="ARBA" id="ARBA00022490"/>
    </source>
</evidence>
<keyword evidence="11" id="KW-0206">Cytoskeleton</keyword>
<comment type="subcellular location">
    <subcellularLocation>
        <location evidence="2">Cell junction</location>
    </subcellularLocation>
    <subcellularLocation>
        <location evidence="3">Cell projection</location>
    </subcellularLocation>
    <subcellularLocation>
        <location evidence="1">Cytoplasm</location>
        <location evidence="1">Cytoskeleton</location>
    </subcellularLocation>
</comment>
<dbReference type="GO" id="GO:0006911">
    <property type="term" value="P:phagocytosis, engulfment"/>
    <property type="evidence" value="ECO:0007669"/>
    <property type="project" value="TreeGrafter"/>
</dbReference>
<feature type="compositionally biased region" description="Polar residues" evidence="18">
    <location>
        <begin position="497"/>
        <end position="526"/>
    </location>
</feature>
<dbReference type="eggNOG" id="KOG4270">
    <property type="taxonomic scope" value="Eukaryota"/>
</dbReference>
<dbReference type="GO" id="GO:0005856">
    <property type="term" value="C:cytoskeleton"/>
    <property type="evidence" value="ECO:0007669"/>
    <property type="project" value="UniProtKB-SubCell"/>
</dbReference>
<evidence type="ECO:0000313" key="23">
    <source>
        <dbReference type="Proteomes" id="UP000008672"/>
    </source>
</evidence>
<dbReference type="InterPro" id="IPR051025">
    <property type="entry name" value="RhoGAP"/>
</dbReference>
<dbReference type="GO" id="GO:0005096">
    <property type="term" value="F:GTPase activator activity"/>
    <property type="evidence" value="ECO:0007669"/>
    <property type="project" value="UniProtKB-KW"/>
</dbReference>
<feature type="coiled-coil region" evidence="17">
    <location>
        <begin position="548"/>
        <end position="628"/>
    </location>
</feature>
<evidence type="ECO:0000256" key="14">
    <source>
        <dbReference type="ARBA" id="ARBA00066033"/>
    </source>
</evidence>
<sequence length="636" mass="71425">MIISQTTFVFLFLARSKSVMTGDPTGTSNRPASPSSLERPLKTGWLKKQRSIVKNWQHRYFVLKGQQLLYYKDEEEGKPQGCIFLPGCQVQELASNPEEPGKFLFEIVPGISGDRDRIGQDTYVLMANSQNEMEEWVKSLRRVMGASSSGVVFGQRLADTVAYEQKYGQHLVPILVEKCAEFIREHGLNEEGIFRLPGQDNQVKQLRDAFDAGERPSFDCETDVHTVASLFKLYLRELPEPVIPWSQYEDFLSCAQLTNTDEEAGYQELVKQVALLPRVNYNLLSYICSFLYEIQLNSNVNKMSVENLATVIGVNLLKPKIEDPVAIMRGTHQIQKLMTIMISNHEGLLPKSKDVPPSPPSQKSDSKKAPIPRSSVGWDAAEDTSVSKKEEPNFSSLPCSGLKNSVENIDKISSDKLELWAESPRKRTQTLPSRRPSIISNKAISDKLDIFSNEFWSSSPGAETNSASTNLSSASEGHKRTLSQDFFKFLDTPRTSTYGNVLPSTTSPTLTDNKTGQSLKSSSPRTGSGGNETEEVSKENTSSLQNLVIELKREMEHQQNTYEQKIKSLEKDNYDIRAKVINLKKELEKEKKKNDALGIQLRNVQQAFEDAEKRNKALEKDIKDFIGSLNQSTTSD</sequence>
<dbReference type="AlphaFoldDB" id="H3A1X9"/>
<dbReference type="PROSITE" id="PS50238">
    <property type="entry name" value="RHOGAP"/>
    <property type="match status" value="1"/>
</dbReference>
<dbReference type="Proteomes" id="UP000008672">
    <property type="component" value="Unassembled WGS sequence"/>
</dbReference>
<evidence type="ECO:0000256" key="7">
    <source>
        <dbReference type="ARBA" id="ARBA00022553"/>
    </source>
</evidence>
<feature type="chain" id="PRO_5003579868" description="Rho GTPase-activating protein 24" evidence="19">
    <location>
        <begin position="22"/>
        <end position="636"/>
    </location>
</feature>
<protein>
    <recommendedName>
        <fullName evidence="15">Rho GTPase-activating protein 24</fullName>
    </recommendedName>
    <alternativeName>
        <fullName evidence="16">Rho-type GTPase-activating protein 24</fullName>
    </alternativeName>
</protein>
<dbReference type="STRING" id="7897.ENSLACP00000003650"/>
<dbReference type="SUPFAM" id="SSF50729">
    <property type="entry name" value="PH domain-like"/>
    <property type="match status" value="1"/>
</dbReference>
<evidence type="ECO:0000256" key="1">
    <source>
        <dbReference type="ARBA" id="ARBA00004245"/>
    </source>
</evidence>
<name>H3A1X9_LATCH</name>
<dbReference type="InterPro" id="IPR000198">
    <property type="entry name" value="RhoGAP_dom"/>
</dbReference>
<feature type="signal peptide" evidence="19">
    <location>
        <begin position="1"/>
        <end position="21"/>
    </location>
</feature>
<evidence type="ECO:0000256" key="11">
    <source>
        <dbReference type="ARBA" id="ARBA00023212"/>
    </source>
</evidence>
<keyword evidence="8" id="KW-0221">Differentiation</keyword>
<dbReference type="GO" id="GO:0007015">
    <property type="term" value="P:actin filament organization"/>
    <property type="evidence" value="ECO:0007669"/>
    <property type="project" value="TreeGrafter"/>
</dbReference>
<dbReference type="GO" id="GO:0001891">
    <property type="term" value="C:phagocytic cup"/>
    <property type="evidence" value="ECO:0007669"/>
    <property type="project" value="TreeGrafter"/>
</dbReference>
<keyword evidence="9" id="KW-0965">Cell junction</keyword>
<dbReference type="GeneTree" id="ENSGT00950000183015"/>
<dbReference type="PANTHER" id="PTHR15228">
    <property type="entry name" value="SPERMATHECAL PHYSIOLOGY VARIANT"/>
    <property type="match status" value="1"/>
</dbReference>
<dbReference type="GO" id="GO:0051058">
    <property type="term" value="P:negative regulation of small GTPase mediated signal transduction"/>
    <property type="evidence" value="ECO:0007669"/>
    <property type="project" value="TreeGrafter"/>
</dbReference>
<feature type="domain" description="Rho-GAP" evidence="21">
    <location>
        <begin position="155"/>
        <end position="349"/>
    </location>
</feature>
<evidence type="ECO:0000256" key="12">
    <source>
        <dbReference type="ARBA" id="ARBA00023273"/>
    </source>
</evidence>
<feature type="domain" description="PH" evidence="20">
    <location>
        <begin position="39"/>
        <end position="145"/>
    </location>
</feature>
<feature type="compositionally biased region" description="Polar residues" evidence="18">
    <location>
        <begin position="24"/>
        <end position="36"/>
    </location>
</feature>
<dbReference type="Ensembl" id="ENSLACT00000003683.1">
    <property type="protein sequence ID" value="ENSLACP00000003650.1"/>
    <property type="gene ID" value="ENSLACG00000003252.1"/>
</dbReference>
<dbReference type="SUPFAM" id="SSF48350">
    <property type="entry name" value="GTPase activation domain, GAP"/>
    <property type="match status" value="1"/>
</dbReference>
<reference evidence="22" key="2">
    <citation type="submission" date="2025-08" db="UniProtKB">
        <authorList>
            <consortium name="Ensembl"/>
        </authorList>
    </citation>
    <scope>IDENTIFICATION</scope>
</reference>
<dbReference type="EMBL" id="AFYH01209843">
    <property type="status" value="NOT_ANNOTATED_CDS"/>
    <property type="molecule type" value="Genomic_DNA"/>
</dbReference>
<dbReference type="CDD" id="cd04390">
    <property type="entry name" value="RhoGAP_ARHGAP22_24_25"/>
    <property type="match status" value="1"/>
</dbReference>
<feature type="region of interest" description="Disordered" evidence="18">
    <location>
        <begin position="348"/>
        <end position="400"/>
    </location>
</feature>
<feature type="region of interest" description="Disordered" evidence="18">
    <location>
        <begin position="497"/>
        <end position="542"/>
    </location>
</feature>
<evidence type="ECO:0000256" key="4">
    <source>
        <dbReference type="ARBA" id="ARBA00022468"/>
    </source>
</evidence>
<dbReference type="EMBL" id="AFYH01209842">
    <property type="status" value="NOT_ANNOTATED_CDS"/>
    <property type="molecule type" value="Genomic_DNA"/>
</dbReference>
<dbReference type="FunFam" id="1.10.555.10:FF:000015">
    <property type="entry name" value="rho GTPase-activating protein 25 isoform X1"/>
    <property type="match status" value="1"/>
</dbReference>
<comment type="function">
    <text evidence="13">Rho GTPase-activating protein involved in cell polarity, cell morphology and cytoskeletal organization. Acts as a GTPase activator for the Rac-type GTPase by converting it to an inactive GDP-bound state. Controls actin remodeling by inactivating Rac downstream of Rho leading to suppress leading edge protrusion and promotes cell retraction to achieve cellular polarity. Able to suppress RAC1 and CDC42 activity in vitro. Overexpression induces cell rounding with partial or complete disruption of actin stress fibers and formation of membrane ruffles, lamellipodia, and filopodia. Isoform 2 is a vascular cell-specific GAP involved in modulation of angiogenesis.</text>
</comment>
<reference evidence="23" key="1">
    <citation type="submission" date="2011-08" db="EMBL/GenBank/DDBJ databases">
        <title>The draft genome of Latimeria chalumnae.</title>
        <authorList>
            <person name="Di Palma F."/>
            <person name="Alfoldi J."/>
            <person name="Johnson J."/>
            <person name="Berlin A."/>
            <person name="Gnerre S."/>
            <person name="Jaffe D."/>
            <person name="MacCallum I."/>
            <person name="Young S."/>
            <person name="Walker B.J."/>
            <person name="Lander E."/>
            <person name="Lindblad-Toh K."/>
        </authorList>
    </citation>
    <scope>NUCLEOTIDE SEQUENCE [LARGE SCALE GENOMIC DNA]</scope>
    <source>
        <strain evidence="23">Wild caught</strain>
    </source>
</reference>
<dbReference type="PROSITE" id="PS50003">
    <property type="entry name" value="PH_DOMAIN"/>
    <property type="match status" value="1"/>
</dbReference>
<dbReference type="GO" id="GO:0007165">
    <property type="term" value="P:signal transduction"/>
    <property type="evidence" value="ECO:0007669"/>
    <property type="project" value="InterPro"/>
</dbReference>
<dbReference type="InParanoid" id="H3A1X9"/>
<keyword evidence="10 17" id="KW-0175">Coiled coil</keyword>
<dbReference type="HOGENOM" id="CLU_020795_1_0_1"/>
<dbReference type="GO" id="GO:0030154">
    <property type="term" value="P:cell differentiation"/>
    <property type="evidence" value="ECO:0007669"/>
    <property type="project" value="UniProtKB-KW"/>
</dbReference>
<evidence type="ECO:0000256" key="3">
    <source>
        <dbReference type="ARBA" id="ARBA00004316"/>
    </source>
</evidence>
<keyword evidence="4" id="KW-0343">GTPase activation</keyword>
<dbReference type="InterPro" id="IPR008936">
    <property type="entry name" value="Rho_GTPase_activation_prot"/>
</dbReference>
<evidence type="ECO:0000256" key="16">
    <source>
        <dbReference type="ARBA" id="ARBA00083366"/>
    </source>
</evidence>
<dbReference type="Gene3D" id="2.30.29.30">
    <property type="entry name" value="Pleckstrin-homology domain (PH domain)/Phosphotyrosine-binding domain (PTB)"/>
    <property type="match status" value="1"/>
</dbReference>
<dbReference type="GO" id="GO:0042995">
    <property type="term" value="C:cell projection"/>
    <property type="evidence" value="ECO:0007669"/>
    <property type="project" value="UniProtKB-SubCell"/>
</dbReference>
<evidence type="ECO:0000313" key="22">
    <source>
        <dbReference type="Ensembl" id="ENSLACP00000003650.1"/>
    </source>
</evidence>
<keyword evidence="12" id="KW-0966">Cell projection</keyword>
<evidence type="ECO:0000256" key="5">
    <source>
        <dbReference type="ARBA" id="ARBA00022473"/>
    </source>
</evidence>
<evidence type="ECO:0000259" key="21">
    <source>
        <dbReference type="PROSITE" id="PS50238"/>
    </source>
</evidence>
<organism evidence="22 23">
    <name type="scientific">Latimeria chalumnae</name>
    <name type="common">Coelacanth</name>
    <dbReference type="NCBI Taxonomy" id="7897"/>
    <lineage>
        <taxon>Eukaryota</taxon>
        <taxon>Metazoa</taxon>
        <taxon>Chordata</taxon>
        <taxon>Craniata</taxon>
        <taxon>Vertebrata</taxon>
        <taxon>Euteleostomi</taxon>
        <taxon>Coelacanthiformes</taxon>
        <taxon>Coelacanthidae</taxon>
        <taxon>Latimeria</taxon>
    </lineage>
</organism>
<evidence type="ECO:0000256" key="19">
    <source>
        <dbReference type="SAM" id="SignalP"/>
    </source>
</evidence>
<keyword evidence="6" id="KW-0963">Cytoplasm</keyword>